<feature type="region of interest" description="Disordered" evidence="1">
    <location>
        <begin position="54"/>
        <end position="77"/>
    </location>
</feature>
<dbReference type="Proteomes" id="UP000094455">
    <property type="component" value="Unassembled WGS sequence"/>
</dbReference>
<dbReference type="Pfam" id="PF12222">
    <property type="entry name" value="PNGaseA"/>
    <property type="match status" value="1"/>
</dbReference>
<dbReference type="AlphaFoldDB" id="A0A1E3NKW6"/>
<reference evidence="3 4" key="1">
    <citation type="journal article" date="2016" name="Proc. Natl. Acad. Sci. U.S.A.">
        <title>Comparative genomics of biotechnologically important yeasts.</title>
        <authorList>
            <person name="Riley R."/>
            <person name="Haridas S."/>
            <person name="Wolfe K.H."/>
            <person name="Lopes M.R."/>
            <person name="Hittinger C.T."/>
            <person name="Goeker M."/>
            <person name="Salamov A.A."/>
            <person name="Wisecaver J.H."/>
            <person name="Long T.M."/>
            <person name="Calvey C.H."/>
            <person name="Aerts A.L."/>
            <person name="Barry K.W."/>
            <person name="Choi C."/>
            <person name="Clum A."/>
            <person name="Coughlan A.Y."/>
            <person name="Deshpande S."/>
            <person name="Douglass A.P."/>
            <person name="Hanson S.J."/>
            <person name="Klenk H.-P."/>
            <person name="LaButti K.M."/>
            <person name="Lapidus A."/>
            <person name="Lindquist E.A."/>
            <person name="Lipzen A.M."/>
            <person name="Meier-Kolthoff J.P."/>
            <person name="Ohm R.A."/>
            <person name="Otillar R.P."/>
            <person name="Pangilinan J.L."/>
            <person name="Peng Y."/>
            <person name="Rokas A."/>
            <person name="Rosa C.A."/>
            <person name="Scheuner C."/>
            <person name="Sibirny A.A."/>
            <person name="Slot J.C."/>
            <person name="Stielow J.B."/>
            <person name="Sun H."/>
            <person name="Kurtzman C.P."/>
            <person name="Blackwell M."/>
            <person name="Grigoriev I.V."/>
            <person name="Jeffries T.W."/>
        </authorList>
    </citation>
    <scope>NUCLEOTIDE SEQUENCE [LARGE SCALE GENOMIC DNA]</scope>
    <source>
        <strain evidence="3 4">NRRL Y-2026</strain>
    </source>
</reference>
<dbReference type="GeneID" id="30177781"/>
<accession>A0A1E3NKW6</accession>
<feature type="domain" description="Peptide N-acetyl-beta-D-glucosaminyl asparaginase amidase A N-terminal" evidence="2">
    <location>
        <begin position="199"/>
        <end position="540"/>
    </location>
</feature>
<dbReference type="EMBL" id="KV454003">
    <property type="protein sequence ID" value="ODQ46208.1"/>
    <property type="molecule type" value="Genomic_DNA"/>
</dbReference>
<feature type="compositionally biased region" description="Basic and acidic residues" evidence="1">
    <location>
        <begin position="57"/>
        <end position="77"/>
    </location>
</feature>
<protein>
    <recommendedName>
        <fullName evidence="2">Peptide N-acetyl-beta-D-glucosaminyl asparaginase amidase A N-terminal domain-containing protein</fullName>
    </recommendedName>
</protein>
<organism evidence="3 4">
    <name type="scientific">Pichia membranifaciens NRRL Y-2026</name>
    <dbReference type="NCBI Taxonomy" id="763406"/>
    <lineage>
        <taxon>Eukaryota</taxon>
        <taxon>Fungi</taxon>
        <taxon>Dikarya</taxon>
        <taxon>Ascomycota</taxon>
        <taxon>Saccharomycotina</taxon>
        <taxon>Pichiomycetes</taxon>
        <taxon>Pichiales</taxon>
        <taxon>Pichiaceae</taxon>
        <taxon>Pichia</taxon>
    </lineage>
</organism>
<name>A0A1E3NKW6_9ASCO</name>
<evidence type="ECO:0000256" key="1">
    <source>
        <dbReference type="SAM" id="MobiDB-lite"/>
    </source>
</evidence>
<gene>
    <name evidence="3" type="ORF">PICMEDRAFT_16124</name>
</gene>
<dbReference type="OrthoDB" id="1612078at2759"/>
<sequence>MHLHVLFFTEKSLQCGVANNKSCSATRNIAMKQGALHREWSLWNQIVLGQAAPQDTTQRKDVSGISAEGEKEGYEEDGAKEGYTEKAEGMYSPYVGERGQDAGEKGRLGAGPLALATKKKVMKFALLWIPVFVCIRYLLINDVFSFKPFEPCSMSKMQAVPLVDDEPVFSLHNVLDPLFGIEEVNATLPHEVIDIPLMPYSNVSSPVYSSKLLNHTFALSWNKPAKVQYTPPPSNITYNRIVLTLDTTVQGVQYDRLLHVYLADTEIWRSSTIEPAGKLSHSYSQKDVTLYSSLFKEEGNLLVQLDNLVTSKLTGAFNVTINALFFNDPEGSKEAKDHFGGSNNSYPTFVPLTPSTVGDHVPPIVYYPDSPLSNIKLPAVNYNTTKLALLVSTSGNAAEEFWFSNVVDQYKDYFLAHNRHFYGHGSCRVINVYVNGIRVHSTNPKPYVFSGGVSPTLWNPIVSTGSFDLVPYFVDLTPILPLLWESPSSVLDIEITNCIDDDEKTVVKSGIGSNWITSASLAVWEDETVDDSFGTLESIDNTTAIKSFAIAPPFSGILTQILKASYQNALLSNITYVYKDGTQATNVTSYESSANQTSLILITKFGDSQSDLSVLKSNLSVSQLDPLTFEPIKDFTMLTNNTLKNKLKFLPPVTSTEEDGVADTDISFTTNLTVKFNIGLYSGLDPMFEIKSKENGTANFTISSAGNHGTGTMLHNYTLSKADGSLYSRVALADNGTIVYDNITETVSSLQNEEETASTTILSYFSKIAELDWLTQEEINEIGYFLNDQETTELVNLLDNCPISEV</sequence>
<dbReference type="PANTHER" id="PTHR31104">
    <property type="entry name" value="PEPTIDE-N4-(N-ACETYL-BETA-GLUCOSAMINYL)ASPARAGINE AMIDASE A PROTEIN"/>
    <property type="match status" value="1"/>
</dbReference>
<evidence type="ECO:0000313" key="4">
    <source>
        <dbReference type="Proteomes" id="UP000094455"/>
    </source>
</evidence>
<evidence type="ECO:0000313" key="3">
    <source>
        <dbReference type="EMBL" id="ODQ46208.1"/>
    </source>
</evidence>
<dbReference type="InterPro" id="IPR056948">
    <property type="entry name" value="PNGaseA_N"/>
</dbReference>
<feature type="non-terminal residue" evidence="3">
    <location>
        <position position="1"/>
    </location>
</feature>
<dbReference type="RefSeq" id="XP_019017321.1">
    <property type="nucleotide sequence ID" value="XM_019161094.1"/>
</dbReference>
<dbReference type="STRING" id="763406.A0A1E3NKW6"/>
<keyword evidence="4" id="KW-1185">Reference proteome</keyword>
<proteinExistence type="predicted"/>
<evidence type="ECO:0000259" key="2">
    <source>
        <dbReference type="Pfam" id="PF12222"/>
    </source>
</evidence>
<dbReference type="InterPro" id="IPR021102">
    <property type="entry name" value="PNGase_A"/>
</dbReference>